<dbReference type="EMBL" id="JACHEK010000010">
    <property type="protein sequence ID" value="MBB6146599.1"/>
    <property type="molecule type" value="Genomic_DNA"/>
</dbReference>
<evidence type="ECO:0000256" key="1">
    <source>
        <dbReference type="ARBA" id="ARBA00022603"/>
    </source>
</evidence>
<accession>A0A841K3T1</accession>
<dbReference type="InterPro" id="IPR029063">
    <property type="entry name" value="SAM-dependent_MTases_sf"/>
</dbReference>
<dbReference type="AlphaFoldDB" id="A0A841K3T1"/>
<gene>
    <name evidence="4" type="ORF">HNQ77_004578</name>
</gene>
<dbReference type="RefSeq" id="WP_050060365.1">
    <property type="nucleotide sequence ID" value="NZ_JACHEK010000010.1"/>
</dbReference>
<evidence type="ECO:0000256" key="2">
    <source>
        <dbReference type="ARBA" id="ARBA00022679"/>
    </source>
</evidence>
<dbReference type="OrthoDB" id="7365827at2"/>
<comment type="caution">
    <text evidence="4">The sequence shown here is derived from an EMBL/GenBank/DDBJ whole genome shotgun (WGS) entry which is preliminary data.</text>
</comment>
<evidence type="ECO:0000313" key="4">
    <source>
        <dbReference type="EMBL" id="MBB6146599.1"/>
    </source>
</evidence>
<dbReference type="CDD" id="cd02440">
    <property type="entry name" value="AdoMet_MTases"/>
    <property type="match status" value="1"/>
</dbReference>
<dbReference type="GO" id="GO:0032259">
    <property type="term" value="P:methylation"/>
    <property type="evidence" value="ECO:0007669"/>
    <property type="project" value="UniProtKB-KW"/>
</dbReference>
<dbReference type="Gene3D" id="3.40.50.150">
    <property type="entry name" value="Vaccinia Virus protein VP39"/>
    <property type="match status" value="1"/>
</dbReference>
<proteinExistence type="predicted"/>
<keyword evidence="1 4" id="KW-0489">Methyltransferase</keyword>
<name>A0A841K3T1_9BACT</name>
<reference evidence="4 5" key="1">
    <citation type="submission" date="2020-08" db="EMBL/GenBank/DDBJ databases">
        <title>Genomic Encyclopedia of Type Strains, Phase IV (KMG-IV): sequencing the most valuable type-strain genomes for metagenomic binning, comparative biology and taxonomic classification.</title>
        <authorList>
            <person name="Goeker M."/>
        </authorList>
    </citation>
    <scope>NUCLEOTIDE SEQUENCE [LARGE SCALE GENOMIC DNA]</scope>
    <source>
        <strain evidence="4 5">DSM 103733</strain>
    </source>
</reference>
<evidence type="ECO:0000259" key="3">
    <source>
        <dbReference type="Pfam" id="PF13649"/>
    </source>
</evidence>
<dbReference type="Proteomes" id="UP000538666">
    <property type="component" value="Unassembled WGS sequence"/>
</dbReference>
<dbReference type="PANTHER" id="PTHR43861:SF1">
    <property type="entry name" value="TRANS-ACONITATE 2-METHYLTRANSFERASE"/>
    <property type="match status" value="1"/>
</dbReference>
<dbReference type="SUPFAM" id="SSF53335">
    <property type="entry name" value="S-adenosyl-L-methionine-dependent methyltransferases"/>
    <property type="match status" value="1"/>
</dbReference>
<keyword evidence="4" id="KW-0830">Ubiquinone</keyword>
<feature type="domain" description="Methyltransferase" evidence="3">
    <location>
        <begin position="57"/>
        <end position="147"/>
    </location>
</feature>
<sequence>MTSTATQGKRGIGAKLIDSDEAYRHWAPTYDSTANPLLALEQRIAPLAKGMFQGKDVVDLGCGTGRWLSRIEACAPQSLTGVDSSEAMLRQAAQRCQTATRLKQADCAASELPDRSADCIVASFVVSYVTDLQAFAGEAARLLRPNGSIFVSDVHPHGRSYGWRRTVKIAAESFEIATEDYTLQQLIAAMREEGFLLTELIEPCFGPQEREIFRRAGKSAAYNDVEAKPVIYWAHFTSASE</sequence>
<dbReference type="Pfam" id="PF13649">
    <property type="entry name" value="Methyltransf_25"/>
    <property type="match status" value="1"/>
</dbReference>
<protein>
    <submittedName>
        <fullName evidence="4">Ubiquinone/menaquinone biosynthesis C-methylase UbiE</fullName>
    </submittedName>
</protein>
<dbReference type="GO" id="GO:0008168">
    <property type="term" value="F:methyltransferase activity"/>
    <property type="evidence" value="ECO:0007669"/>
    <property type="project" value="UniProtKB-KW"/>
</dbReference>
<dbReference type="PANTHER" id="PTHR43861">
    <property type="entry name" value="TRANS-ACONITATE 2-METHYLTRANSFERASE-RELATED"/>
    <property type="match status" value="1"/>
</dbReference>
<organism evidence="4 5">
    <name type="scientific">Silvibacterium bohemicum</name>
    <dbReference type="NCBI Taxonomy" id="1577686"/>
    <lineage>
        <taxon>Bacteria</taxon>
        <taxon>Pseudomonadati</taxon>
        <taxon>Acidobacteriota</taxon>
        <taxon>Terriglobia</taxon>
        <taxon>Terriglobales</taxon>
        <taxon>Acidobacteriaceae</taxon>
        <taxon>Silvibacterium</taxon>
    </lineage>
</organism>
<dbReference type="InterPro" id="IPR041698">
    <property type="entry name" value="Methyltransf_25"/>
</dbReference>
<keyword evidence="5" id="KW-1185">Reference proteome</keyword>
<evidence type="ECO:0000313" key="5">
    <source>
        <dbReference type="Proteomes" id="UP000538666"/>
    </source>
</evidence>
<keyword evidence="2" id="KW-0808">Transferase</keyword>